<gene>
    <name evidence="3" type="ORF">GHT06_007637</name>
</gene>
<name>A0AAD5L418_9CRUS</name>
<sequence>MAMLPLLRTSEEIACDGTFATLPLLFSQLFTLHVAAYIYMFPLAYAVMSEKTQSLYQLVLGRILDVLRTVPGEGVGIIRMVSDYEFAILNTMEHAFPGGHSHGCWFHFGQAIFQKVRAEGLRQSYMHWPNGKKIVKMLIALALLPAAQAHQGFMDICQSSVVLLQDEAPDVRSKMRIIYEYMGSYWFQIVTPDRFSVNGNMPRKKQKRMRVLGLFCQSLDNREITVYQFLEMCSRFFEPLHNPAPLGGLLADPFDSDHENSEEDQQGADVGPDVNRRAARVRRPRGVRRGDGIRRGNGVRRGDGIRRGNDFDDLVRKAIDDAGIDIDVAEDQVQIPPPIVEEEQQQHNFIDMICEICFNNAKSFFQALWPFILQCLC</sequence>
<dbReference type="Proteomes" id="UP000820818">
    <property type="component" value="Unassembled WGS sequence"/>
</dbReference>
<evidence type="ECO:0000313" key="4">
    <source>
        <dbReference type="Proteomes" id="UP000820818"/>
    </source>
</evidence>
<evidence type="ECO:0000259" key="2">
    <source>
        <dbReference type="Pfam" id="PF10551"/>
    </source>
</evidence>
<feature type="domain" description="MULE transposase" evidence="2">
    <location>
        <begin position="15"/>
        <end position="108"/>
    </location>
</feature>
<organism evidence="3 4">
    <name type="scientific">Daphnia sinensis</name>
    <dbReference type="NCBI Taxonomy" id="1820382"/>
    <lineage>
        <taxon>Eukaryota</taxon>
        <taxon>Metazoa</taxon>
        <taxon>Ecdysozoa</taxon>
        <taxon>Arthropoda</taxon>
        <taxon>Crustacea</taxon>
        <taxon>Branchiopoda</taxon>
        <taxon>Diplostraca</taxon>
        <taxon>Cladocera</taxon>
        <taxon>Anomopoda</taxon>
        <taxon>Daphniidae</taxon>
        <taxon>Daphnia</taxon>
        <taxon>Daphnia similis group</taxon>
    </lineage>
</organism>
<evidence type="ECO:0000313" key="3">
    <source>
        <dbReference type="EMBL" id="KAI9550638.1"/>
    </source>
</evidence>
<keyword evidence="4" id="KW-1185">Reference proteome</keyword>
<dbReference type="EMBL" id="WJBH02000110">
    <property type="protein sequence ID" value="KAI9550638.1"/>
    <property type="molecule type" value="Genomic_DNA"/>
</dbReference>
<dbReference type="AlphaFoldDB" id="A0AAD5L418"/>
<accession>A0AAD5L418</accession>
<dbReference type="InterPro" id="IPR018289">
    <property type="entry name" value="MULE_transposase_dom"/>
</dbReference>
<comment type="caution">
    <text evidence="3">The sequence shown here is derived from an EMBL/GenBank/DDBJ whole genome shotgun (WGS) entry which is preliminary data.</text>
</comment>
<reference evidence="3" key="1">
    <citation type="submission" date="2022-05" db="EMBL/GenBank/DDBJ databases">
        <title>A multi-omics perspective on studying reproductive biology in Daphnia sinensis.</title>
        <authorList>
            <person name="Jia J."/>
        </authorList>
    </citation>
    <scope>NUCLEOTIDE SEQUENCE</scope>
    <source>
        <strain evidence="3">WSL</strain>
    </source>
</reference>
<feature type="region of interest" description="Disordered" evidence="1">
    <location>
        <begin position="248"/>
        <end position="282"/>
    </location>
</feature>
<proteinExistence type="predicted"/>
<evidence type="ECO:0000256" key="1">
    <source>
        <dbReference type="SAM" id="MobiDB-lite"/>
    </source>
</evidence>
<protein>
    <recommendedName>
        <fullName evidence="2">MULE transposase domain-containing protein</fullName>
    </recommendedName>
</protein>
<dbReference type="Pfam" id="PF10551">
    <property type="entry name" value="MULE"/>
    <property type="match status" value="1"/>
</dbReference>